<dbReference type="InterPro" id="IPR029787">
    <property type="entry name" value="Nucleotide_cyclase"/>
</dbReference>
<proteinExistence type="predicted"/>
<feature type="domain" description="Guanylate cyclase" evidence="1">
    <location>
        <begin position="89"/>
        <end position="219"/>
    </location>
</feature>
<reference evidence="3" key="1">
    <citation type="journal article" date="2019" name="Int. J. Syst. Evol. Microbiol.">
        <title>The Global Catalogue of Microorganisms (GCM) 10K type strain sequencing project: providing services to taxonomists for standard genome sequencing and annotation.</title>
        <authorList>
            <consortium name="The Broad Institute Genomics Platform"/>
            <consortium name="The Broad Institute Genome Sequencing Center for Infectious Disease"/>
            <person name="Wu L."/>
            <person name="Ma J."/>
        </authorList>
    </citation>
    <scope>NUCLEOTIDE SEQUENCE [LARGE SCALE GENOMIC DNA]</scope>
    <source>
        <strain evidence="3">KCTC 42423</strain>
    </source>
</reference>
<evidence type="ECO:0000313" key="2">
    <source>
        <dbReference type="EMBL" id="MFD2589374.1"/>
    </source>
</evidence>
<protein>
    <submittedName>
        <fullName evidence="2">Adenylate/guanylate cyclase domain-containing protein</fullName>
    </submittedName>
</protein>
<name>A0ABW5N5G3_9FLAO</name>
<dbReference type="Gene3D" id="3.30.70.1230">
    <property type="entry name" value="Nucleotide cyclase"/>
    <property type="match status" value="1"/>
</dbReference>
<dbReference type="PANTHER" id="PTHR43081:SF1">
    <property type="entry name" value="ADENYLATE CYCLASE, TERMINAL-DIFFERENTIATION SPECIFIC"/>
    <property type="match status" value="1"/>
</dbReference>
<dbReference type="Pfam" id="PF00211">
    <property type="entry name" value="Guanylate_cyc"/>
    <property type="match status" value="1"/>
</dbReference>
<dbReference type="Proteomes" id="UP001597459">
    <property type="component" value="Unassembled WGS sequence"/>
</dbReference>
<dbReference type="SMART" id="SM00044">
    <property type="entry name" value="CYCc"/>
    <property type="match status" value="1"/>
</dbReference>
<keyword evidence="3" id="KW-1185">Reference proteome</keyword>
<organism evidence="2 3">
    <name type="scientific">Aquimarina hainanensis</name>
    <dbReference type="NCBI Taxonomy" id="1578017"/>
    <lineage>
        <taxon>Bacteria</taxon>
        <taxon>Pseudomonadati</taxon>
        <taxon>Bacteroidota</taxon>
        <taxon>Flavobacteriia</taxon>
        <taxon>Flavobacteriales</taxon>
        <taxon>Flavobacteriaceae</taxon>
        <taxon>Aquimarina</taxon>
    </lineage>
</organism>
<dbReference type="PANTHER" id="PTHR43081">
    <property type="entry name" value="ADENYLATE CYCLASE, TERMINAL-DIFFERENTIATION SPECIFIC-RELATED"/>
    <property type="match status" value="1"/>
</dbReference>
<sequence>MTILPFHRDNTQQETNFILVLISDVTPKSTIQQTLKQQRNELILLRQDLKATNERLRFIVQHYIPFEVGKNLLENKTVPKLGGIEREVTVLFADLRNFTSTCEKLHPQKTVHMLDIYLDIATKAISLHGGVIVNYMGDAIMAVFNAPNEQKNHAERAVKAGLRIKEKAMNTDATSEGVPSLYFGIGINTGIATIGNIGAEWHYQYTAIGDMVNVASRICGQAKENEVLIGEQTLQYIKNDVTAIKLPPTKLKGKSDNMHLYQISTFTK</sequence>
<dbReference type="RefSeq" id="WP_378257981.1">
    <property type="nucleotide sequence ID" value="NZ_JBHSJV010000001.1"/>
</dbReference>
<evidence type="ECO:0000259" key="1">
    <source>
        <dbReference type="PROSITE" id="PS50125"/>
    </source>
</evidence>
<comment type="caution">
    <text evidence="2">The sequence shown here is derived from an EMBL/GenBank/DDBJ whole genome shotgun (WGS) entry which is preliminary data.</text>
</comment>
<dbReference type="InterPro" id="IPR050697">
    <property type="entry name" value="Adenylyl/Guanylyl_Cyclase_3/4"/>
</dbReference>
<evidence type="ECO:0000313" key="3">
    <source>
        <dbReference type="Proteomes" id="UP001597459"/>
    </source>
</evidence>
<dbReference type="CDD" id="cd07302">
    <property type="entry name" value="CHD"/>
    <property type="match status" value="1"/>
</dbReference>
<dbReference type="InterPro" id="IPR001054">
    <property type="entry name" value="A/G_cyclase"/>
</dbReference>
<dbReference type="EMBL" id="JBHULX010000001">
    <property type="protein sequence ID" value="MFD2589374.1"/>
    <property type="molecule type" value="Genomic_DNA"/>
</dbReference>
<dbReference type="SUPFAM" id="SSF55073">
    <property type="entry name" value="Nucleotide cyclase"/>
    <property type="match status" value="1"/>
</dbReference>
<gene>
    <name evidence="2" type="ORF">ACFSTE_00935</name>
</gene>
<dbReference type="PROSITE" id="PS50125">
    <property type="entry name" value="GUANYLATE_CYCLASE_2"/>
    <property type="match status" value="1"/>
</dbReference>
<accession>A0ABW5N5G3</accession>